<gene>
    <name evidence="4" type="ORF">HNR21_004106</name>
</gene>
<dbReference type="EMBL" id="JACJII010000001">
    <property type="protein sequence ID" value="MBA9005224.1"/>
    <property type="molecule type" value="Genomic_DNA"/>
</dbReference>
<evidence type="ECO:0000313" key="4">
    <source>
        <dbReference type="EMBL" id="MBA9005224.1"/>
    </source>
</evidence>
<evidence type="ECO:0000259" key="3">
    <source>
        <dbReference type="Pfam" id="PF13359"/>
    </source>
</evidence>
<comment type="caution">
    <text evidence="4">The sequence shown here is derived from an EMBL/GenBank/DDBJ whole genome shotgun (WGS) entry which is preliminary data.</text>
</comment>
<feature type="domain" description="DDE Tnp4" evidence="3">
    <location>
        <begin position="3"/>
        <end position="106"/>
    </location>
</feature>
<evidence type="ECO:0000313" key="5">
    <source>
        <dbReference type="Proteomes" id="UP000539313"/>
    </source>
</evidence>
<keyword evidence="5" id="KW-1185">Reference proteome</keyword>
<sequence>MALPGSTHDLTAARDHGIVAGLTAWAIAGYADKAHQGASGAISTPCKRHKGRKLGNRKKLYNRYHAKVRAPGEPGAATLKKWHILRKAGCSHSRLIAIIQAILTLCHQAG</sequence>
<evidence type="ECO:0000256" key="2">
    <source>
        <dbReference type="ARBA" id="ARBA00022723"/>
    </source>
</evidence>
<dbReference type="GO" id="GO:0046872">
    <property type="term" value="F:metal ion binding"/>
    <property type="evidence" value="ECO:0007669"/>
    <property type="project" value="UniProtKB-KW"/>
</dbReference>
<comment type="cofactor">
    <cofactor evidence="1">
        <name>a divalent metal cation</name>
        <dbReference type="ChEBI" id="CHEBI:60240"/>
    </cofactor>
</comment>
<organism evidence="4 5">
    <name type="scientific">Thermomonospora cellulosilytica</name>
    <dbReference type="NCBI Taxonomy" id="1411118"/>
    <lineage>
        <taxon>Bacteria</taxon>
        <taxon>Bacillati</taxon>
        <taxon>Actinomycetota</taxon>
        <taxon>Actinomycetes</taxon>
        <taxon>Streptosporangiales</taxon>
        <taxon>Thermomonosporaceae</taxon>
        <taxon>Thermomonospora</taxon>
    </lineage>
</organism>
<proteinExistence type="predicted"/>
<dbReference type="InterPro" id="IPR027806">
    <property type="entry name" value="HARBI1_dom"/>
</dbReference>
<dbReference type="Proteomes" id="UP000539313">
    <property type="component" value="Unassembled WGS sequence"/>
</dbReference>
<accession>A0A7W3N0G2</accession>
<reference evidence="4 5" key="1">
    <citation type="submission" date="2020-08" db="EMBL/GenBank/DDBJ databases">
        <title>Sequencing the genomes of 1000 actinobacteria strains.</title>
        <authorList>
            <person name="Klenk H.-P."/>
        </authorList>
    </citation>
    <scope>NUCLEOTIDE SEQUENCE [LARGE SCALE GENOMIC DNA]</scope>
    <source>
        <strain evidence="4 5">DSM 45823</strain>
    </source>
</reference>
<protein>
    <recommendedName>
        <fullName evidence="3">DDE Tnp4 domain-containing protein</fullName>
    </recommendedName>
</protein>
<dbReference type="AlphaFoldDB" id="A0A7W3N0G2"/>
<dbReference type="Pfam" id="PF13359">
    <property type="entry name" value="DDE_Tnp_4"/>
    <property type="match status" value="1"/>
</dbReference>
<name>A0A7W3N0G2_9ACTN</name>
<keyword evidence="2" id="KW-0479">Metal-binding</keyword>
<evidence type="ECO:0000256" key="1">
    <source>
        <dbReference type="ARBA" id="ARBA00001968"/>
    </source>
</evidence>